<gene>
    <name evidence="11 14" type="primary">folD</name>
    <name evidence="14" type="ORF">GCM10009838_41680</name>
</gene>
<dbReference type="Gene3D" id="3.40.50.10860">
    <property type="entry name" value="Leucine Dehydrogenase, chain A, domain 1"/>
    <property type="match status" value="1"/>
</dbReference>
<evidence type="ECO:0000256" key="3">
    <source>
        <dbReference type="ARBA" id="ARBA00022605"/>
    </source>
</evidence>
<dbReference type="PANTHER" id="PTHR48099">
    <property type="entry name" value="C-1-TETRAHYDROFOLATE SYNTHASE, CYTOPLASMIC-RELATED"/>
    <property type="match status" value="1"/>
</dbReference>
<organism evidence="14 15">
    <name type="scientific">Catenulispora subtropica</name>
    <dbReference type="NCBI Taxonomy" id="450798"/>
    <lineage>
        <taxon>Bacteria</taxon>
        <taxon>Bacillati</taxon>
        <taxon>Actinomycetota</taxon>
        <taxon>Actinomycetes</taxon>
        <taxon>Catenulisporales</taxon>
        <taxon>Catenulisporaceae</taxon>
        <taxon>Catenulispora</taxon>
    </lineage>
</organism>
<dbReference type="RefSeq" id="WP_344658740.1">
    <property type="nucleotide sequence ID" value="NZ_BAAAQM010000023.1"/>
</dbReference>
<dbReference type="Gene3D" id="3.40.50.720">
    <property type="entry name" value="NAD(P)-binding Rossmann-like Domain"/>
    <property type="match status" value="1"/>
</dbReference>
<dbReference type="Proteomes" id="UP001499854">
    <property type="component" value="Unassembled WGS sequence"/>
</dbReference>
<evidence type="ECO:0000313" key="15">
    <source>
        <dbReference type="Proteomes" id="UP001499854"/>
    </source>
</evidence>
<dbReference type="EC" id="3.5.4.9" evidence="11"/>
<evidence type="ECO:0000256" key="11">
    <source>
        <dbReference type="HAMAP-Rule" id="MF_01576"/>
    </source>
</evidence>
<keyword evidence="3 11" id="KW-0028">Amino-acid biosynthesis</keyword>
<proteinExistence type="inferred from homology"/>
<dbReference type="EC" id="1.5.1.5" evidence="11"/>
<evidence type="ECO:0000256" key="6">
    <source>
        <dbReference type="ARBA" id="ARBA00022857"/>
    </source>
</evidence>
<evidence type="ECO:0000256" key="2">
    <source>
        <dbReference type="ARBA" id="ARBA00022563"/>
    </source>
</evidence>
<evidence type="ECO:0000256" key="8">
    <source>
        <dbReference type="ARBA" id="ARBA00023102"/>
    </source>
</evidence>
<evidence type="ECO:0000313" key="14">
    <source>
        <dbReference type="EMBL" id="GAA1976991.1"/>
    </source>
</evidence>
<comment type="catalytic activity">
    <reaction evidence="11">
        <text>(6R)-5,10-methenyltetrahydrofolate + H2O = (6R)-10-formyltetrahydrofolate + H(+)</text>
        <dbReference type="Rhea" id="RHEA:23700"/>
        <dbReference type="ChEBI" id="CHEBI:15377"/>
        <dbReference type="ChEBI" id="CHEBI:15378"/>
        <dbReference type="ChEBI" id="CHEBI:57455"/>
        <dbReference type="ChEBI" id="CHEBI:195366"/>
        <dbReference type="EC" id="3.5.4.9"/>
    </reaction>
</comment>
<dbReference type="PROSITE" id="PS00767">
    <property type="entry name" value="THF_DHG_CYH_2"/>
    <property type="match status" value="1"/>
</dbReference>
<keyword evidence="6 11" id="KW-0521">NADP</keyword>
<comment type="subunit">
    <text evidence="11">Homodimer.</text>
</comment>
<evidence type="ECO:0000256" key="10">
    <source>
        <dbReference type="ARBA" id="ARBA00023268"/>
    </source>
</evidence>
<dbReference type="PANTHER" id="PTHR48099:SF5">
    <property type="entry name" value="C-1-TETRAHYDROFOLATE SYNTHASE, CYTOPLASMIC"/>
    <property type="match status" value="1"/>
</dbReference>
<evidence type="ECO:0000256" key="1">
    <source>
        <dbReference type="ARBA" id="ARBA00004777"/>
    </source>
</evidence>
<keyword evidence="15" id="KW-1185">Reference proteome</keyword>
<keyword evidence="2 11" id="KW-0554">One-carbon metabolism</keyword>
<comment type="pathway">
    <text evidence="1 11">One-carbon metabolism; tetrahydrofolate interconversion.</text>
</comment>
<reference evidence="15" key="1">
    <citation type="journal article" date="2019" name="Int. J. Syst. Evol. Microbiol.">
        <title>The Global Catalogue of Microorganisms (GCM) 10K type strain sequencing project: providing services to taxonomists for standard genome sequencing and annotation.</title>
        <authorList>
            <consortium name="The Broad Institute Genomics Platform"/>
            <consortium name="The Broad Institute Genome Sequencing Center for Infectious Disease"/>
            <person name="Wu L."/>
            <person name="Ma J."/>
        </authorList>
    </citation>
    <scope>NUCLEOTIDE SEQUENCE [LARGE SCALE GENOMIC DNA]</scope>
    <source>
        <strain evidence="15">JCM 16013</strain>
    </source>
</reference>
<evidence type="ECO:0000256" key="4">
    <source>
        <dbReference type="ARBA" id="ARBA00022755"/>
    </source>
</evidence>
<dbReference type="PRINTS" id="PR00085">
    <property type="entry name" value="THFDHDRGNASE"/>
</dbReference>
<keyword evidence="10 11" id="KW-0511">Multifunctional enzyme</keyword>
<dbReference type="Pfam" id="PF00763">
    <property type="entry name" value="THF_DHG_CYH"/>
    <property type="match status" value="1"/>
</dbReference>
<evidence type="ECO:0000259" key="13">
    <source>
        <dbReference type="Pfam" id="PF02882"/>
    </source>
</evidence>
<dbReference type="HAMAP" id="MF_01576">
    <property type="entry name" value="THF_DHG_CYH"/>
    <property type="match status" value="1"/>
</dbReference>
<name>A0ABP5DB35_9ACTN</name>
<dbReference type="InterPro" id="IPR020630">
    <property type="entry name" value="THF_DH/CycHdrlase_cat_dom"/>
</dbReference>
<feature type="domain" description="Tetrahydrofolate dehydrogenase/cyclohydrolase NAD(P)-binding" evidence="13">
    <location>
        <begin position="145"/>
        <end position="282"/>
    </location>
</feature>
<dbReference type="InterPro" id="IPR036291">
    <property type="entry name" value="NAD(P)-bd_dom_sf"/>
</dbReference>
<feature type="binding site" evidence="11">
    <location>
        <begin position="171"/>
        <end position="173"/>
    </location>
    <ligand>
        <name>NADP(+)</name>
        <dbReference type="ChEBI" id="CHEBI:58349"/>
    </ligand>
</feature>
<dbReference type="SUPFAM" id="SSF53223">
    <property type="entry name" value="Aminoacid dehydrogenase-like, N-terminal domain"/>
    <property type="match status" value="1"/>
</dbReference>
<dbReference type="Pfam" id="PF02882">
    <property type="entry name" value="THF_DHG_CYH_C"/>
    <property type="match status" value="1"/>
</dbReference>
<evidence type="ECO:0000259" key="12">
    <source>
        <dbReference type="Pfam" id="PF00763"/>
    </source>
</evidence>
<comment type="similarity">
    <text evidence="11">Belongs to the tetrahydrofolate dehydrogenase/cyclohydrolase family.</text>
</comment>
<feature type="domain" description="Tetrahydrofolate dehydrogenase/cyclohydrolase catalytic" evidence="12">
    <location>
        <begin position="11"/>
        <end position="126"/>
    </location>
</feature>
<dbReference type="CDD" id="cd01080">
    <property type="entry name" value="NAD_bind_m-THF_DH_Cyclohyd"/>
    <property type="match status" value="1"/>
</dbReference>
<evidence type="ECO:0000256" key="5">
    <source>
        <dbReference type="ARBA" id="ARBA00022801"/>
    </source>
</evidence>
<dbReference type="InterPro" id="IPR000672">
    <property type="entry name" value="THF_DH/CycHdrlase"/>
</dbReference>
<comment type="caution">
    <text evidence="11">Lacks conserved residue(s) required for the propagation of feature annotation.</text>
</comment>
<keyword evidence="7 11" id="KW-0560">Oxidoreductase</keyword>
<keyword evidence="9 11" id="KW-0486">Methionine biosynthesis</keyword>
<comment type="caution">
    <text evidence="14">The sequence shown here is derived from an EMBL/GenBank/DDBJ whole genome shotgun (WGS) entry which is preliminary data.</text>
</comment>
<evidence type="ECO:0000256" key="7">
    <source>
        <dbReference type="ARBA" id="ARBA00023002"/>
    </source>
</evidence>
<dbReference type="InterPro" id="IPR046346">
    <property type="entry name" value="Aminoacid_DH-like_N_sf"/>
</dbReference>
<keyword evidence="4 11" id="KW-0658">Purine biosynthesis</keyword>
<comment type="catalytic activity">
    <reaction evidence="11">
        <text>(6R)-5,10-methylene-5,6,7,8-tetrahydrofolate + NADP(+) = (6R)-5,10-methenyltetrahydrofolate + NADPH</text>
        <dbReference type="Rhea" id="RHEA:22812"/>
        <dbReference type="ChEBI" id="CHEBI:15636"/>
        <dbReference type="ChEBI" id="CHEBI:57455"/>
        <dbReference type="ChEBI" id="CHEBI:57783"/>
        <dbReference type="ChEBI" id="CHEBI:58349"/>
        <dbReference type="EC" id="1.5.1.5"/>
    </reaction>
</comment>
<dbReference type="EMBL" id="BAAAQM010000023">
    <property type="protein sequence ID" value="GAA1976991.1"/>
    <property type="molecule type" value="Genomic_DNA"/>
</dbReference>
<accession>A0ABP5DB35</accession>
<dbReference type="InterPro" id="IPR020631">
    <property type="entry name" value="THF_DH/CycHdrlase_NAD-bd_dom"/>
</dbReference>
<evidence type="ECO:0000256" key="9">
    <source>
        <dbReference type="ARBA" id="ARBA00023167"/>
    </source>
</evidence>
<comment type="function">
    <text evidence="11">Catalyzes the oxidation of 5,10-methylenetetrahydrofolate to 5,10-methenyltetrahydrofolate and then the hydrolysis of 5,10-methenyltetrahydrofolate to 10-formyltetrahydrofolate.</text>
</comment>
<protein>
    <recommendedName>
        <fullName evidence="11">Bifunctional protein FolD</fullName>
    </recommendedName>
    <domain>
        <recommendedName>
            <fullName evidence="11">Methylenetetrahydrofolate dehydrogenase</fullName>
            <ecNumber evidence="11">1.5.1.5</ecNumber>
        </recommendedName>
    </domain>
    <domain>
        <recommendedName>
            <fullName evidence="11">Methenyltetrahydrofolate cyclohydrolase</fullName>
            <ecNumber evidence="11">3.5.4.9</ecNumber>
        </recommendedName>
    </domain>
</protein>
<dbReference type="InterPro" id="IPR020867">
    <property type="entry name" value="THF_DH/CycHdrlase_CS"/>
</dbReference>
<sequence>MSAGIPSALLMDGTAVARRIVEQAAADAAALKAQAGVTPCLATVLVGSDPASVTYVRMKQNRSAKAGIGSRHVELPETATTAELVATLTGLSQDPEVHGILLQHPVPPHIDERAAFEAIAPEKDVDGVTMHSFAAMAFGEPGFASATPGGILRLLDAYSVDLAGRHAVIVGRSPILGKPVGMLLLARDATVTYCHSKTADLAALTRRADILVAAVGRPRFLTGDAVKAGAVVIDAGYNPGNVGDVDFPSAAEKASLITPVPGGVGPMTIAVLLEQTVAAARWQVARG</sequence>
<dbReference type="SUPFAM" id="SSF51735">
    <property type="entry name" value="NAD(P)-binding Rossmann-fold domains"/>
    <property type="match status" value="1"/>
</dbReference>
<keyword evidence="5 11" id="KW-0378">Hydrolase</keyword>
<keyword evidence="8 11" id="KW-0368">Histidine biosynthesis</keyword>